<feature type="transmembrane region" description="Helical" evidence="1">
    <location>
        <begin position="295"/>
        <end position="317"/>
    </location>
</feature>
<name>J4I8Q0_9APHY</name>
<protein>
    <submittedName>
        <fullName evidence="2">Uncharacterized protein</fullName>
    </submittedName>
</protein>
<keyword evidence="1" id="KW-0472">Membrane</keyword>
<organism evidence="2 3">
    <name type="scientific">Fibroporia radiculosa</name>
    <dbReference type="NCBI Taxonomy" id="599839"/>
    <lineage>
        <taxon>Eukaryota</taxon>
        <taxon>Fungi</taxon>
        <taxon>Dikarya</taxon>
        <taxon>Basidiomycota</taxon>
        <taxon>Agaricomycotina</taxon>
        <taxon>Agaricomycetes</taxon>
        <taxon>Polyporales</taxon>
        <taxon>Fibroporiaceae</taxon>
        <taxon>Fibroporia</taxon>
    </lineage>
</organism>
<dbReference type="RefSeq" id="XP_012179079.1">
    <property type="nucleotide sequence ID" value="XM_012323689.1"/>
</dbReference>
<dbReference type="Proteomes" id="UP000006352">
    <property type="component" value="Unassembled WGS sequence"/>
</dbReference>
<dbReference type="HOGENOM" id="CLU_700264_0_0_1"/>
<dbReference type="InParanoid" id="J4I8Q0"/>
<dbReference type="GeneID" id="24094707"/>
<keyword evidence="1" id="KW-0812">Transmembrane</keyword>
<sequence>MARELYKNTTMEQLAFFQLLKRRESHLEEGRQMSEAVLKSLWDTLGELRSSAEDIDAIRNKIVDMMSVHIDKSMHTVNDGIMDIFKRGETFQVVMFSKINSAVETAIQTQTMSLQTLIPSLAEIMSARLNHVLDDVAERQRSISDIADIAHTRLMSIGRELGIAQQASQAAMPSIVQLESTVSRASVQLEKQTEQAEVAHFLQLEAARSAAELAETLADLTSLTQLEMQNITHTAATFQEQLRAPSPGDLEYYWSSWWKPSVFYLFQVVLQVDPTYLDAFVQLRIVRILVLFVRIIWWIMHSSVSLIMSIAIILISIERRVRGMYNSPKQGTRRSFQDHPDPVHLQGPGQPDFLWMAILPLHPSLNLADTDIGRRGSPIGYAIRPKIQTRGSER</sequence>
<dbReference type="AlphaFoldDB" id="J4I8Q0"/>
<evidence type="ECO:0000313" key="3">
    <source>
        <dbReference type="Proteomes" id="UP000006352"/>
    </source>
</evidence>
<proteinExistence type="predicted"/>
<keyword evidence="3" id="KW-1185">Reference proteome</keyword>
<reference evidence="2 3" key="1">
    <citation type="journal article" date="2012" name="Appl. Environ. Microbiol.">
        <title>Short-read sequencing for genomic analysis of the brown rot fungus Fibroporia radiculosa.</title>
        <authorList>
            <person name="Tang J.D."/>
            <person name="Perkins A.D."/>
            <person name="Sonstegard T.S."/>
            <person name="Schroeder S.G."/>
            <person name="Burgess S.C."/>
            <person name="Diehl S.V."/>
        </authorList>
    </citation>
    <scope>NUCLEOTIDE SEQUENCE [LARGE SCALE GENOMIC DNA]</scope>
    <source>
        <strain evidence="2 3">TFFH 294</strain>
    </source>
</reference>
<keyword evidence="1" id="KW-1133">Transmembrane helix</keyword>
<accession>J4I8Q0</accession>
<dbReference type="EMBL" id="HE796951">
    <property type="protein sequence ID" value="CCL99796.1"/>
    <property type="molecule type" value="Genomic_DNA"/>
</dbReference>
<evidence type="ECO:0000313" key="2">
    <source>
        <dbReference type="EMBL" id="CCL99796.1"/>
    </source>
</evidence>
<gene>
    <name evidence="2" type="ORF">FIBRA_01818</name>
</gene>
<dbReference type="OrthoDB" id="5311848at2759"/>
<evidence type="ECO:0000256" key="1">
    <source>
        <dbReference type="SAM" id="Phobius"/>
    </source>
</evidence>